<protein>
    <submittedName>
        <fullName evidence="2">FR47-like protein</fullName>
    </submittedName>
</protein>
<gene>
    <name evidence="2" type="ORF">SAMN05660748_2098</name>
</gene>
<organism evidence="2 3">
    <name type="scientific">Blastococcus aggregatus</name>
    <dbReference type="NCBI Taxonomy" id="38502"/>
    <lineage>
        <taxon>Bacteria</taxon>
        <taxon>Bacillati</taxon>
        <taxon>Actinomycetota</taxon>
        <taxon>Actinomycetes</taxon>
        <taxon>Geodermatophilales</taxon>
        <taxon>Geodermatophilaceae</taxon>
        <taxon>Blastococcus</taxon>
    </lineage>
</organism>
<dbReference type="Gene3D" id="3.40.630.30">
    <property type="match status" value="1"/>
</dbReference>
<dbReference type="SUPFAM" id="SSF55729">
    <property type="entry name" value="Acyl-CoA N-acyltransferases (Nat)"/>
    <property type="match status" value="1"/>
</dbReference>
<sequence>MPARPGLLECIERYHAAAPLPDAQIEPAGALDVPVGDPSWPYPARPRRGTDSKVTVADVRAALDLQDAAGLPRALEWIPQCTPEVAAAARAAGLVVDVLPLLVADEPVELLFPAGVRLYVVGADDPELPHYQEVSAVAFAHPGGHADVQTPRPGPTPQDAAGTAALRERIATGRTVMMVAIERGVPVAVGLHQPVDLGDAVVSEIVGLATAPRLRGRGLGAGIASALVAHARETADLVFLAAGDDDVARVYERIGFARLATVGVAAPPIGPAYSCA</sequence>
<dbReference type="PROSITE" id="PS51186">
    <property type="entry name" value="GNAT"/>
    <property type="match status" value="1"/>
</dbReference>
<dbReference type="RefSeq" id="WP_097194973.1">
    <property type="nucleotide sequence ID" value="NZ_OBQI01000003.1"/>
</dbReference>
<accession>A0A285V8J6</accession>
<reference evidence="3" key="1">
    <citation type="submission" date="2017-08" db="EMBL/GenBank/DDBJ databases">
        <authorList>
            <person name="Varghese N."/>
            <person name="Submissions S."/>
        </authorList>
    </citation>
    <scope>NUCLEOTIDE SEQUENCE [LARGE SCALE GENOMIC DNA]</scope>
    <source>
        <strain evidence="3">DSM 4725</strain>
    </source>
</reference>
<keyword evidence="3" id="KW-1185">Reference proteome</keyword>
<evidence type="ECO:0000313" key="2">
    <source>
        <dbReference type="EMBL" id="SOC49376.1"/>
    </source>
</evidence>
<name>A0A285V8J6_9ACTN</name>
<dbReference type="OrthoDB" id="5503463at2"/>
<proteinExistence type="predicted"/>
<dbReference type="InterPro" id="IPR016181">
    <property type="entry name" value="Acyl_CoA_acyltransferase"/>
</dbReference>
<evidence type="ECO:0000259" key="1">
    <source>
        <dbReference type="PROSITE" id="PS51186"/>
    </source>
</evidence>
<evidence type="ECO:0000313" key="3">
    <source>
        <dbReference type="Proteomes" id="UP000219435"/>
    </source>
</evidence>
<dbReference type="GO" id="GO:0016747">
    <property type="term" value="F:acyltransferase activity, transferring groups other than amino-acyl groups"/>
    <property type="evidence" value="ECO:0007669"/>
    <property type="project" value="InterPro"/>
</dbReference>
<feature type="domain" description="N-acetyltransferase" evidence="1">
    <location>
        <begin position="118"/>
        <end position="276"/>
    </location>
</feature>
<dbReference type="EMBL" id="OBQI01000003">
    <property type="protein sequence ID" value="SOC49376.1"/>
    <property type="molecule type" value="Genomic_DNA"/>
</dbReference>
<dbReference type="Proteomes" id="UP000219435">
    <property type="component" value="Unassembled WGS sequence"/>
</dbReference>
<dbReference type="InterPro" id="IPR000182">
    <property type="entry name" value="GNAT_dom"/>
</dbReference>
<dbReference type="AlphaFoldDB" id="A0A285V8J6"/>
<dbReference type="Pfam" id="PF00583">
    <property type="entry name" value="Acetyltransf_1"/>
    <property type="match status" value="1"/>
</dbReference>